<dbReference type="PRINTS" id="PR01386">
    <property type="entry name" value="CCMCBIOGNSIS"/>
</dbReference>
<dbReference type="RefSeq" id="WP_147647896.1">
    <property type="nucleotide sequence ID" value="NZ_CP042806.1"/>
</dbReference>
<keyword evidence="12" id="KW-1185">Reference proteome</keyword>
<feature type="transmembrane region" description="Helical" evidence="9">
    <location>
        <begin position="50"/>
        <end position="70"/>
    </location>
</feature>
<dbReference type="EMBL" id="CP042806">
    <property type="protein sequence ID" value="QEE28706.1"/>
    <property type="molecule type" value="Genomic_DNA"/>
</dbReference>
<dbReference type="GO" id="GO:0005886">
    <property type="term" value="C:plasma membrane"/>
    <property type="evidence" value="ECO:0007669"/>
    <property type="project" value="TreeGrafter"/>
</dbReference>
<feature type="transmembrane region" description="Helical" evidence="9">
    <location>
        <begin position="196"/>
        <end position="216"/>
    </location>
</feature>
<evidence type="ECO:0000313" key="11">
    <source>
        <dbReference type="EMBL" id="QEE28706.1"/>
    </source>
</evidence>
<proteinExistence type="inferred from homology"/>
<gene>
    <name evidence="11" type="ORF">FTW19_12270</name>
</gene>
<evidence type="ECO:0000256" key="9">
    <source>
        <dbReference type="SAM" id="Phobius"/>
    </source>
</evidence>
<dbReference type="InterPro" id="IPR003557">
    <property type="entry name" value="Cyt_c_biogenesis_CcmC"/>
</dbReference>
<evidence type="ECO:0000256" key="5">
    <source>
        <dbReference type="ARBA" id="ARBA00022692"/>
    </source>
</evidence>
<evidence type="ECO:0000313" key="12">
    <source>
        <dbReference type="Proteomes" id="UP000321820"/>
    </source>
</evidence>
<dbReference type="AlphaFoldDB" id="A0A5B9EF59"/>
<evidence type="ECO:0000256" key="2">
    <source>
        <dbReference type="ARBA" id="ARBA00004141"/>
    </source>
</evidence>
<dbReference type="PANTHER" id="PTHR30071:SF1">
    <property type="entry name" value="CYTOCHROME B_B6 PROTEIN-RELATED"/>
    <property type="match status" value="1"/>
</dbReference>
<comment type="subcellular location">
    <subcellularLocation>
        <location evidence="2">Membrane</location>
        <topology evidence="2">Multi-pass membrane protein</topology>
    </subcellularLocation>
</comment>
<organism evidence="11 12">
    <name type="scientific">Terriglobus albidus</name>
    <dbReference type="NCBI Taxonomy" id="1592106"/>
    <lineage>
        <taxon>Bacteria</taxon>
        <taxon>Pseudomonadati</taxon>
        <taxon>Acidobacteriota</taxon>
        <taxon>Terriglobia</taxon>
        <taxon>Terriglobales</taxon>
        <taxon>Acidobacteriaceae</taxon>
        <taxon>Terriglobus</taxon>
    </lineage>
</organism>
<comment type="similarity">
    <text evidence="3">Belongs to the CcmC/CycZ/HelC family.</text>
</comment>
<keyword evidence="6" id="KW-0201">Cytochrome c-type biogenesis</keyword>
<name>A0A5B9EF59_9BACT</name>
<feature type="transmembrane region" description="Helical" evidence="9">
    <location>
        <begin position="82"/>
        <end position="101"/>
    </location>
</feature>
<feature type="transmembrane region" description="Helical" evidence="9">
    <location>
        <begin position="121"/>
        <end position="137"/>
    </location>
</feature>
<dbReference type="Proteomes" id="UP000321820">
    <property type="component" value="Chromosome"/>
</dbReference>
<evidence type="ECO:0000259" key="10">
    <source>
        <dbReference type="Pfam" id="PF01578"/>
    </source>
</evidence>
<evidence type="ECO:0000256" key="1">
    <source>
        <dbReference type="ARBA" id="ARBA00002442"/>
    </source>
</evidence>
<dbReference type="KEGG" id="talb:FTW19_12270"/>
<sequence length="230" mass="25833">MQGLKKASGIALFLATILILIIGFQKAMVAPVDAQQGEVYRIFYYHVPSAISALCFPYINLIGALGYLYFRRKDEIKAAAWDALALAGAEITTVYCTIGLVTGSLWGRVAWGIWWTWDERLTTFLLLWLLYVSYLLLRRFSPPGQTSTLASVLSVFAAVDVPIVYYSIRWFRTQHPSPVFGGGDGAGLDKSMYPAFLWNLAGWFLWGCIMIGFRLISARRERLAELQEAI</sequence>
<dbReference type="GO" id="GO:0017004">
    <property type="term" value="P:cytochrome complex assembly"/>
    <property type="evidence" value="ECO:0007669"/>
    <property type="project" value="UniProtKB-KW"/>
</dbReference>
<dbReference type="InterPro" id="IPR045062">
    <property type="entry name" value="Cyt_c_biogenesis_CcsA/CcmC"/>
</dbReference>
<reference evidence="11 12" key="1">
    <citation type="submission" date="2019-08" db="EMBL/GenBank/DDBJ databases">
        <title>Complete genome sequence of Terriglobus albidus strain ORNL.</title>
        <authorList>
            <person name="Podar M."/>
        </authorList>
    </citation>
    <scope>NUCLEOTIDE SEQUENCE [LARGE SCALE GENOMIC DNA]</scope>
    <source>
        <strain evidence="11 12">ORNL</strain>
    </source>
</reference>
<evidence type="ECO:0000256" key="4">
    <source>
        <dbReference type="ARBA" id="ARBA00016463"/>
    </source>
</evidence>
<comment type="function">
    <text evidence="1">Required for the export of heme to the periplasm for the biogenesis of c-type cytochromes.</text>
</comment>
<protein>
    <recommendedName>
        <fullName evidence="4">Heme exporter protein C</fullName>
    </recommendedName>
</protein>
<dbReference type="OrthoDB" id="9814290at2"/>
<feature type="transmembrane region" description="Helical" evidence="9">
    <location>
        <begin position="149"/>
        <end position="168"/>
    </location>
</feature>
<feature type="domain" description="Cytochrome c assembly protein" evidence="10">
    <location>
        <begin position="10"/>
        <end position="172"/>
    </location>
</feature>
<keyword evidence="8 9" id="KW-0472">Membrane</keyword>
<evidence type="ECO:0000256" key="6">
    <source>
        <dbReference type="ARBA" id="ARBA00022748"/>
    </source>
</evidence>
<dbReference type="PANTHER" id="PTHR30071">
    <property type="entry name" value="HEME EXPORTER PROTEIN C"/>
    <property type="match status" value="1"/>
</dbReference>
<dbReference type="InterPro" id="IPR002541">
    <property type="entry name" value="Cyt_c_assembly"/>
</dbReference>
<keyword evidence="7 9" id="KW-1133">Transmembrane helix</keyword>
<evidence type="ECO:0000256" key="3">
    <source>
        <dbReference type="ARBA" id="ARBA00005840"/>
    </source>
</evidence>
<dbReference type="GO" id="GO:0015232">
    <property type="term" value="F:heme transmembrane transporter activity"/>
    <property type="evidence" value="ECO:0007669"/>
    <property type="project" value="InterPro"/>
</dbReference>
<accession>A0A5B9EF59</accession>
<evidence type="ECO:0000256" key="7">
    <source>
        <dbReference type="ARBA" id="ARBA00022989"/>
    </source>
</evidence>
<keyword evidence="5 9" id="KW-0812">Transmembrane</keyword>
<evidence type="ECO:0000256" key="8">
    <source>
        <dbReference type="ARBA" id="ARBA00023136"/>
    </source>
</evidence>
<dbReference type="GO" id="GO:0020037">
    <property type="term" value="F:heme binding"/>
    <property type="evidence" value="ECO:0007669"/>
    <property type="project" value="InterPro"/>
</dbReference>
<dbReference type="Pfam" id="PF01578">
    <property type="entry name" value="Cytochrom_C_asm"/>
    <property type="match status" value="1"/>
</dbReference>